<gene>
    <name evidence="3" type="ORF">LEP1GSC116_0901</name>
</gene>
<name>M6RRS2_LEPIR</name>
<dbReference type="Gene3D" id="3.40.30.10">
    <property type="entry name" value="Glutaredoxin"/>
    <property type="match status" value="1"/>
</dbReference>
<protein>
    <submittedName>
        <fullName evidence="3">Transcriptional regulator, Spx/MgsR family</fullName>
    </submittedName>
</protein>
<evidence type="ECO:0000256" key="2">
    <source>
        <dbReference type="PROSITE-ProRule" id="PRU01282"/>
    </source>
</evidence>
<dbReference type="PANTHER" id="PTHR30041:SF8">
    <property type="entry name" value="PROTEIN YFFB"/>
    <property type="match status" value="1"/>
</dbReference>
<evidence type="ECO:0000313" key="4">
    <source>
        <dbReference type="Proteomes" id="UP000012092"/>
    </source>
</evidence>
<dbReference type="InterPro" id="IPR006660">
    <property type="entry name" value="Arsenate_reductase-like"/>
</dbReference>
<dbReference type="Pfam" id="PF03960">
    <property type="entry name" value="ArsC"/>
    <property type="match status" value="1"/>
</dbReference>
<proteinExistence type="inferred from homology"/>
<dbReference type="PANTHER" id="PTHR30041">
    <property type="entry name" value="ARSENATE REDUCTASE"/>
    <property type="match status" value="1"/>
</dbReference>
<dbReference type="CDD" id="cd03036">
    <property type="entry name" value="ArsC_like"/>
    <property type="match status" value="1"/>
</dbReference>
<dbReference type="NCBIfam" id="TIGR01617">
    <property type="entry name" value="arsC_related"/>
    <property type="match status" value="1"/>
</dbReference>
<sequence>MNEEKLDQNKNEKNYQNWRMILKLKVYEYKNCSTCRNALKFLSGKKVKLEILPIRETPPKKSELKTMLQYLGNESKKLFNTSGNDYKELGLKDKLSSLSLEEQLDLLSKNGNLVKRPFVLGEGFGFVGFKEEEWKKWIS</sequence>
<evidence type="ECO:0000313" key="3">
    <source>
        <dbReference type="EMBL" id="EMO07259.1"/>
    </source>
</evidence>
<comment type="caution">
    <text evidence="3">The sequence shown here is derived from an EMBL/GenBank/DDBJ whole genome shotgun (WGS) entry which is preliminary data.</text>
</comment>
<comment type="similarity">
    <text evidence="1 2">Belongs to the ArsC family.</text>
</comment>
<dbReference type="InterPro" id="IPR036249">
    <property type="entry name" value="Thioredoxin-like_sf"/>
</dbReference>
<dbReference type="InterPro" id="IPR006504">
    <property type="entry name" value="Tscrpt_reg_Spx/MgsR"/>
</dbReference>
<accession>M6RRS2</accession>
<dbReference type="AlphaFoldDB" id="M6RRS2"/>
<organism evidence="3 4">
    <name type="scientific">Leptospira interrogans serovar Icterohaemorrhagiae str. Verdun HP</name>
    <dbReference type="NCBI Taxonomy" id="1049910"/>
    <lineage>
        <taxon>Bacteria</taxon>
        <taxon>Pseudomonadati</taxon>
        <taxon>Spirochaetota</taxon>
        <taxon>Spirochaetia</taxon>
        <taxon>Leptospirales</taxon>
        <taxon>Leptospiraceae</taxon>
        <taxon>Leptospira</taxon>
    </lineage>
</organism>
<dbReference type="Proteomes" id="UP000012092">
    <property type="component" value="Unassembled WGS sequence"/>
</dbReference>
<dbReference type="EMBL" id="AHNZ02000067">
    <property type="protein sequence ID" value="EMO07259.1"/>
    <property type="molecule type" value="Genomic_DNA"/>
</dbReference>
<dbReference type="SUPFAM" id="SSF52833">
    <property type="entry name" value="Thioredoxin-like"/>
    <property type="match status" value="1"/>
</dbReference>
<evidence type="ECO:0000256" key="1">
    <source>
        <dbReference type="ARBA" id="ARBA00007198"/>
    </source>
</evidence>
<dbReference type="PROSITE" id="PS51353">
    <property type="entry name" value="ARSC"/>
    <property type="match status" value="1"/>
</dbReference>
<reference evidence="3 4" key="1">
    <citation type="submission" date="2013-01" db="EMBL/GenBank/DDBJ databases">
        <authorList>
            <person name="Harkins D.M."/>
            <person name="Durkin A.S."/>
            <person name="Brinkac L.M."/>
            <person name="Haft D.H."/>
            <person name="Selengut J.D."/>
            <person name="Sanka R."/>
            <person name="DePew J."/>
            <person name="Purushe J."/>
            <person name="Picardeau M."/>
            <person name="Werts C."/>
            <person name="Goarant C."/>
            <person name="Vinetz J.M."/>
            <person name="Sutton G.G."/>
            <person name="Nierman W.C."/>
            <person name="Fouts D.E."/>
        </authorList>
    </citation>
    <scope>NUCLEOTIDE SEQUENCE [LARGE SCALE GENOMIC DNA]</scope>
    <source>
        <strain evidence="3 4">Verdun HP</strain>
    </source>
</reference>